<dbReference type="InterPro" id="IPR029055">
    <property type="entry name" value="Ntn_hydrolases_N"/>
</dbReference>
<reference evidence="8" key="1">
    <citation type="submission" date="2020-10" db="EMBL/GenBank/DDBJ databases">
        <authorList>
            <person name="Gilroy R."/>
        </authorList>
    </citation>
    <scope>NUCLEOTIDE SEQUENCE</scope>
    <source>
        <strain evidence="8">CHK181-108</strain>
    </source>
</reference>
<dbReference type="AlphaFoldDB" id="A0A9D1KNA0"/>
<evidence type="ECO:0000256" key="1">
    <source>
        <dbReference type="ARBA" id="ARBA00001031"/>
    </source>
</evidence>
<feature type="domain" description="Glutamine amidotransferase type-2" evidence="7">
    <location>
        <begin position="2"/>
        <end position="229"/>
    </location>
</feature>
<dbReference type="GO" id="GO:0004360">
    <property type="term" value="F:glutamine-fructose-6-phosphate transaminase (isomerizing) activity"/>
    <property type="evidence" value="ECO:0007669"/>
    <property type="project" value="UniProtKB-EC"/>
</dbReference>
<keyword evidence="5" id="KW-0808">Transferase</keyword>
<dbReference type="EMBL" id="DVLU01000003">
    <property type="protein sequence ID" value="HIT84318.1"/>
    <property type="molecule type" value="Genomic_DNA"/>
</dbReference>
<name>A0A9D1KNA0_9FIRM</name>
<dbReference type="Proteomes" id="UP000824165">
    <property type="component" value="Unassembled WGS sequence"/>
</dbReference>
<protein>
    <recommendedName>
        <fullName evidence="3">Glutamine--fructose-6-phosphate aminotransferase [isomerizing]</fullName>
        <ecNumber evidence="2">2.6.1.16</ecNumber>
    </recommendedName>
</protein>
<dbReference type="EC" id="2.6.1.16" evidence="2"/>
<sequence length="307" mass="34935">MCGLFGFLYYGNCKINADDLTARLAEEASIRGTDATGIAYNDKGLKVYKKPLNAYRMRFKLNGARAAIGHTRHATQGDKRKNYNNHPFIGRAGRDEFALAHNGVLMNDLLLRNSLKLPKTKIETDSYIAVQLIESKRKLTMDTLAYMAEKVQGSFTFSVLDKSNNIYIVKGDSPMEILHFPDKQLYVYASTAEILWKALISTSLFNELKQHKYEEVKITEGDILKITNSGKLEYGKFKYEDMFDYRCDWRSYGASNYGMSEFDDTYYNDLISVAAGMGITADDIDELLAYGLTYDEIEDYIYCGEEV</sequence>
<evidence type="ECO:0000256" key="6">
    <source>
        <dbReference type="ARBA" id="ARBA00022962"/>
    </source>
</evidence>
<accession>A0A9D1KNA0</accession>
<keyword evidence="6 8" id="KW-0315">Glutamine amidotransferase</keyword>
<evidence type="ECO:0000313" key="9">
    <source>
        <dbReference type="Proteomes" id="UP000824165"/>
    </source>
</evidence>
<dbReference type="GO" id="GO:0006002">
    <property type="term" value="P:fructose 6-phosphate metabolic process"/>
    <property type="evidence" value="ECO:0007669"/>
    <property type="project" value="TreeGrafter"/>
</dbReference>
<proteinExistence type="predicted"/>
<comment type="catalytic activity">
    <reaction evidence="1">
        <text>D-fructose 6-phosphate + L-glutamine = D-glucosamine 6-phosphate + L-glutamate</text>
        <dbReference type="Rhea" id="RHEA:13237"/>
        <dbReference type="ChEBI" id="CHEBI:29985"/>
        <dbReference type="ChEBI" id="CHEBI:58359"/>
        <dbReference type="ChEBI" id="CHEBI:58725"/>
        <dbReference type="ChEBI" id="CHEBI:61527"/>
        <dbReference type="EC" id="2.6.1.16"/>
    </reaction>
</comment>
<dbReference type="SUPFAM" id="SSF56235">
    <property type="entry name" value="N-terminal nucleophile aminohydrolases (Ntn hydrolases)"/>
    <property type="match status" value="1"/>
</dbReference>
<dbReference type="GO" id="GO:0006047">
    <property type="term" value="P:UDP-N-acetylglucosamine metabolic process"/>
    <property type="evidence" value="ECO:0007669"/>
    <property type="project" value="TreeGrafter"/>
</dbReference>
<dbReference type="GO" id="GO:0006487">
    <property type="term" value="P:protein N-linked glycosylation"/>
    <property type="evidence" value="ECO:0007669"/>
    <property type="project" value="TreeGrafter"/>
</dbReference>
<comment type="caution">
    <text evidence="8">The sequence shown here is derived from an EMBL/GenBank/DDBJ whole genome shotgun (WGS) entry which is preliminary data.</text>
</comment>
<gene>
    <name evidence="8" type="ORF">IAA60_00260</name>
</gene>
<evidence type="ECO:0000313" key="8">
    <source>
        <dbReference type="EMBL" id="HIT84318.1"/>
    </source>
</evidence>
<evidence type="ECO:0000256" key="4">
    <source>
        <dbReference type="ARBA" id="ARBA00022576"/>
    </source>
</evidence>
<evidence type="ECO:0000259" key="7">
    <source>
        <dbReference type="PROSITE" id="PS51278"/>
    </source>
</evidence>
<evidence type="ECO:0000256" key="3">
    <source>
        <dbReference type="ARBA" id="ARBA00016090"/>
    </source>
</evidence>
<dbReference type="CDD" id="cd00352">
    <property type="entry name" value="Gn_AT_II"/>
    <property type="match status" value="1"/>
</dbReference>
<evidence type="ECO:0000256" key="2">
    <source>
        <dbReference type="ARBA" id="ARBA00012916"/>
    </source>
</evidence>
<reference evidence="8" key="2">
    <citation type="journal article" date="2021" name="PeerJ">
        <title>Extensive microbial diversity within the chicken gut microbiome revealed by metagenomics and culture.</title>
        <authorList>
            <person name="Gilroy R."/>
            <person name="Ravi A."/>
            <person name="Getino M."/>
            <person name="Pursley I."/>
            <person name="Horton D.L."/>
            <person name="Alikhan N.F."/>
            <person name="Baker D."/>
            <person name="Gharbi K."/>
            <person name="Hall N."/>
            <person name="Watson M."/>
            <person name="Adriaenssens E.M."/>
            <person name="Foster-Nyarko E."/>
            <person name="Jarju S."/>
            <person name="Secka A."/>
            <person name="Antonio M."/>
            <person name="Oren A."/>
            <person name="Chaudhuri R.R."/>
            <person name="La Ragione R."/>
            <person name="Hildebrand F."/>
            <person name="Pallen M.J."/>
        </authorList>
    </citation>
    <scope>NUCLEOTIDE SEQUENCE</scope>
    <source>
        <strain evidence="8">CHK181-108</strain>
    </source>
</reference>
<dbReference type="Gene3D" id="3.60.20.10">
    <property type="entry name" value="Glutamine Phosphoribosylpyrophosphate, subunit 1, domain 1"/>
    <property type="match status" value="1"/>
</dbReference>
<evidence type="ECO:0000256" key="5">
    <source>
        <dbReference type="ARBA" id="ARBA00022679"/>
    </source>
</evidence>
<dbReference type="InterPro" id="IPR017932">
    <property type="entry name" value="GATase_2_dom"/>
</dbReference>
<organism evidence="8 9">
    <name type="scientific">Candidatus Ornithomonoglobus intestinigallinarum</name>
    <dbReference type="NCBI Taxonomy" id="2840894"/>
    <lineage>
        <taxon>Bacteria</taxon>
        <taxon>Bacillati</taxon>
        <taxon>Bacillota</taxon>
        <taxon>Clostridia</taxon>
        <taxon>Candidatus Ornithomonoglobus</taxon>
    </lineage>
</organism>
<dbReference type="Pfam" id="PF13522">
    <property type="entry name" value="GATase_6"/>
    <property type="match status" value="1"/>
</dbReference>
<dbReference type="PROSITE" id="PS51278">
    <property type="entry name" value="GATASE_TYPE_2"/>
    <property type="match status" value="1"/>
</dbReference>
<keyword evidence="4" id="KW-0032">Aminotransferase</keyword>
<dbReference type="PANTHER" id="PTHR10937">
    <property type="entry name" value="GLUCOSAMINE--FRUCTOSE-6-PHOSPHATE AMINOTRANSFERASE, ISOMERIZING"/>
    <property type="match status" value="1"/>
</dbReference>
<dbReference type="PANTHER" id="PTHR10937:SF0">
    <property type="entry name" value="GLUTAMINE--FRUCTOSE-6-PHOSPHATE TRANSAMINASE (ISOMERIZING)"/>
    <property type="match status" value="1"/>
</dbReference>